<protein>
    <submittedName>
        <fullName evidence="8">Chitin-binding protein</fullName>
    </submittedName>
</protein>
<organism evidence="8">
    <name type="scientific">Rhipicephalus appendiculatus</name>
    <name type="common">Brown ear tick</name>
    <dbReference type="NCBI Taxonomy" id="34631"/>
    <lineage>
        <taxon>Eukaryota</taxon>
        <taxon>Metazoa</taxon>
        <taxon>Ecdysozoa</taxon>
        <taxon>Arthropoda</taxon>
        <taxon>Chelicerata</taxon>
        <taxon>Arachnida</taxon>
        <taxon>Acari</taxon>
        <taxon>Parasitiformes</taxon>
        <taxon>Ixodida</taxon>
        <taxon>Ixodoidea</taxon>
        <taxon>Ixodidae</taxon>
        <taxon>Rhipicephalinae</taxon>
        <taxon>Rhipicephalus</taxon>
        <taxon>Rhipicephalus</taxon>
    </lineage>
</organism>
<keyword evidence="2 6" id="KW-0732">Signal</keyword>
<evidence type="ECO:0000256" key="5">
    <source>
        <dbReference type="ARBA" id="ARBA00023180"/>
    </source>
</evidence>
<keyword evidence="5" id="KW-0325">Glycoprotein</keyword>
<evidence type="ECO:0000256" key="6">
    <source>
        <dbReference type="SAM" id="SignalP"/>
    </source>
</evidence>
<evidence type="ECO:0000256" key="1">
    <source>
        <dbReference type="ARBA" id="ARBA00022669"/>
    </source>
</evidence>
<keyword evidence="3" id="KW-0677">Repeat</keyword>
<dbReference type="InterPro" id="IPR002557">
    <property type="entry name" value="Chitin-bd_dom"/>
</dbReference>
<feature type="chain" id="PRO_5007286752" evidence="6">
    <location>
        <begin position="20"/>
        <end position="167"/>
    </location>
</feature>
<keyword evidence="1" id="KW-0147">Chitin-binding</keyword>
<evidence type="ECO:0000256" key="3">
    <source>
        <dbReference type="ARBA" id="ARBA00022737"/>
    </source>
</evidence>
<dbReference type="GO" id="GO:0008061">
    <property type="term" value="F:chitin binding"/>
    <property type="evidence" value="ECO:0007669"/>
    <property type="project" value="UniProtKB-KW"/>
</dbReference>
<dbReference type="SUPFAM" id="SSF57625">
    <property type="entry name" value="Invertebrate chitin-binding proteins"/>
    <property type="match status" value="2"/>
</dbReference>
<dbReference type="GO" id="GO:0005576">
    <property type="term" value="C:extracellular region"/>
    <property type="evidence" value="ECO:0007669"/>
    <property type="project" value="InterPro"/>
</dbReference>
<dbReference type="SMART" id="SM00494">
    <property type="entry name" value="ChtBD2"/>
    <property type="match status" value="2"/>
</dbReference>
<evidence type="ECO:0000256" key="4">
    <source>
        <dbReference type="ARBA" id="ARBA00023157"/>
    </source>
</evidence>
<reference evidence="8" key="1">
    <citation type="journal article" date="2016" name="Ticks Tick Borne Dis.">
        <title>De novo assembly and annotation of the salivary gland transcriptome of Rhipicephalus appendiculatus male and female ticks during blood feeding.</title>
        <authorList>
            <person name="de Castro M.H."/>
            <person name="de Klerk D."/>
            <person name="Pienaar R."/>
            <person name="Latif A.A."/>
            <person name="Rees D.J."/>
            <person name="Mans B.J."/>
        </authorList>
    </citation>
    <scope>NUCLEOTIDE SEQUENCE</scope>
    <source>
        <tissue evidence="8">Salivary glands</tissue>
    </source>
</reference>
<dbReference type="Pfam" id="PF01607">
    <property type="entry name" value="CBM_14"/>
    <property type="match status" value="2"/>
</dbReference>
<sequence>MKCIGAICSLVLLLTCAGAEFICPSNNGYFPDPEQCDMYYECRRGVATPKLCADGMAFHDGNPLYARCDFLGSVDCSRRPYLQNAKSTRKCPRANGFFPHEDYPRVCQEFYSCTNGKPAKLSCQKGLAFSTKHNGCEWAARVPGCEHEAVEATEQPSEDRAHSEEET</sequence>
<feature type="domain" description="Chitin-binding type-2" evidence="7">
    <location>
        <begin position="20"/>
        <end position="78"/>
    </location>
</feature>
<feature type="signal peptide" evidence="6">
    <location>
        <begin position="1"/>
        <end position="19"/>
    </location>
</feature>
<dbReference type="PANTHER" id="PTHR23301">
    <property type="entry name" value="CHITIN BINDING PERITROPHIN-A"/>
    <property type="match status" value="1"/>
</dbReference>
<name>A0A131Z4I3_RHIAP</name>
<accession>A0A131Z4I3</accession>
<dbReference type="PROSITE" id="PS50940">
    <property type="entry name" value="CHIT_BIND_II"/>
    <property type="match status" value="2"/>
</dbReference>
<dbReference type="EMBL" id="GEDV01002244">
    <property type="protein sequence ID" value="JAP86313.1"/>
    <property type="molecule type" value="Transcribed_RNA"/>
</dbReference>
<evidence type="ECO:0000259" key="7">
    <source>
        <dbReference type="PROSITE" id="PS50940"/>
    </source>
</evidence>
<evidence type="ECO:0000313" key="8">
    <source>
        <dbReference type="EMBL" id="JAP86313.1"/>
    </source>
</evidence>
<proteinExistence type="predicted"/>
<dbReference type="Gene3D" id="2.170.140.10">
    <property type="entry name" value="Chitin binding domain"/>
    <property type="match status" value="2"/>
</dbReference>
<keyword evidence="4" id="KW-1015">Disulfide bond</keyword>
<feature type="domain" description="Chitin-binding type-2" evidence="7">
    <location>
        <begin position="88"/>
        <end position="147"/>
    </location>
</feature>
<dbReference type="AlphaFoldDB" id="A0A131Z4I3"/>
<evidence type="ECO:0000256" key="2">
    <source>
        <dbReference type="ARBA" id="ARBA00022729"/>
    </source>
</evidence>
<dbReference type="PANTHER" id="PTHR23301:SF0">
    <property type="entry name" value="CHITIN-BINDING TYPE-2 DOMAIN-CONTAINING PROTEIN-RELATED"/>
    <property type="match status" value="1"/>
</dbReference>
<dbReference type="InterPro" id="IPR051940">
    <property type="entry name" value="Chitin_bind-dev_reg"/>
</dbReference>
<dbReference type="InterPro" id="IPR036508">
    <property type="entry name" value="Chitin-bd_dom_sf"/>
</dbReference>